<keyword evidence="4" id="KW-0677">Repeat</keyword>
<dbReference type="SUPFAM" id="SSF90123">
    <property type="entry name" value="ABC transporter transmembrane region"/>
    <property type="match status" value="2"/>
</dbReference>
<dbReference type="PROSITE" id="PS50929">
    <property type="entry name" value="ABC_TM1F"/>
    <property type="match status" value="2"/>
</dbReference>
<feature type="domain" description="ABC transporter" evidence="10">
    <location>
        <begin position="633"/>
        <end position="868"/>
    </location>
</feature>
<feature type="transmembrane region" description="Helical" evidence="9">
    <location>
        <begin position="1181"/>
        <end position="1202"/>
    </location>
</feature>
<feature type="domain" description="ABC transmembrane type-1" evidence="11">
    <location>
        <begin position="294"/>
        <end position="594"/>
    </location>
</feature>
<dbReference type="CDD" id="cd18596">
    <property type="entry name" value="ABC_6TM_VMR1_D1_like"/>
    <property type="match status" value="1"/>
</dbReference>
<gene>
    <name evidence="12" type="ORF">OH76DRAFT_1396761</name>
</gene>
<evidence type="ECO:0000256" key="7">
    <source>
        <dbReference type="ARBA" id="ARBA00022989"/>
    </source>
</evidence>
<feature type="transmembrane region" description="Helical" evidence="9">
    <location>
        <begin position="428"/>
        <end position="448"/>
    </location>
</feature>
<name>A0A371DS80_9APHY</name>
<keyword evidence="13" id="KW-1185">Reference proteome</keyword>
<feature type="transmembrane region" description="Helical" evidence="9">
    <location>
        <begin position="335"/>
        <end position="356"/>
    </location>
</feature>
<protein>
    <submittedName>
        <fullName evidence="12">P-loop containing nucleoside triphosphate hydrolase protein</fullName>
    </submittedName>
</protein>
<evidence type="ECO:0000256" key="5">
    <source>
        <dbReference type="ARBA" id="ARBA00022741"/>
    </source>
</evidence>
<evidence type="ECO:0000256" key="3">
    <source>
        <dbReference type="ARBA" id="ARBA00022692"/>
    </source>
</evidence>
<dbReference type="Pfam" id="PF00005">
    <property type="entry name" value="ABC_tran"/>
    <property type="match status" value="2"/>
</dbReference>
<dbReference type="PROSITE" id="PS50893">
    <property type="entry name" value="ABC_TRANSPORTER_2"/>
    <property type="match status" value="2"/>
</dbReference>
<dbReference type="InterPro" id="IPR036640">
    <property type="entry name" value="ABC1_TM_sf"/>
</dbReference>
<dbReference type="OrthoDB" id="6500128at2759"/>
<proteinExistence type="predicted"/>
<evidence type="ECO:0000256" key="1">
    <source>
        <dbReference type="ARBA" id="ARBA00004141"/>
    </source>
</evidence>
<keyword evidence="7 9" id="KW-1133">Transmembrane helix</keyword>
<dbReference type="InterPro" id="IPR050173">
    <property type="entry name" value="ABC_transporter_C-like"/>
</dbReference>
<feature type="domain" description="ABC transmembrane type-1" evidence="11">
    <location>
        <begin position="931"/>
        <end position="1185"/>
    </location>
</feature>
<dbReference type="FunFam" id="1.20.1560.10:FF:000013">
    <property type="entry name" value="ABC transporter C family member 2"/>
    <property type="match status" value="1"/>
</dbReference>
<dbReference type="SUPFAM" id="SSF52540">
    <property type="entry name" value="P-loop containing nucleoside triphosphate hydrolases"/>
    <property type="match status" value="2"/>
</dbReference>
<evidence type="ECO:0000256" key="8">
    <source>
        <dbReference type="ARBA" id="ARBA00023136"/>
    </source>
</evidence>
<dbReference type="CDD" id="cd03250">
    <property type="entry name" value="ABCC_MRP_domain1"/>
    <property type="match status" value="1"/>
</dbReference>
<reference evidence="12 13" key="1">
    <citation type="journal article" date="2018" name="Biotechnol. Biofuels">
        <title>Integrative visual omics of the white-rot fungus Polyporus brumalis exposes the biotechnological potential of its oxidative enzymes for delignifying raw plant biomass.</title>
        <authorList>
            <person name="Miyauchi S."/>
            <person name="Rancon A."/>
            <person name="Drula E."/>
            <person name="Hage H."/>
            <person name="Chaduli D."/>
            <person name="Favel A."/>
            <person name="Grisel S."/>
            <person name="Henrissat B."/>
            <person name="Herpoel-Gimbert I."/>
            <person name="Ruiz-Duenas F.J."/>
            <person name="Chevret D."/>
            <person name="Hainaut M."/>
            <person name="Lin J."/>
            <person name="Wang M."/>
            <person name="Pangilinan J."/>
            <person name="Lipzen A."/>
            <person name="Lesage-Meessen L."/>
            <person name="Navarro D."/>
            <person name="Riley R."/>
            <person name="Grigoriev I.V."/>
            <person name="Zhou S."/>
            <person name="Raouche S."/>
            <person name="Rosso M.N."/>
        </authorList>
    </citation>
    <scope>NUCLEOTIDE SEQUENCE [LARGE SCALE GENOMIC DNA]</scope>
    <source>
        <strain evidence="12 13">BRFM 1820</strain>
    </source>
</reference>
<accession>A0A371DS80</accession>
<keyword evidence="3 9" id="KW-0812">Transmembrane</keyword>
<keyword evidence="5" id="KW-0547">Nucleotide-binding</keyword>
<dbReference type="InterPro" id="IPR003593">
    <property type="entry name" value="AAA+_ATPase"/>
</dbReference>
<dbReference type="CDD" id="cd18604">
    <property type="entry name" value="ABC_6TM_VMR1_D2_like"/>
    <property type="match status" value="1"/>
</dbReference>
<organism evidence="12 13">
    <name type="scientific">Lentinus brumalis</name>
    <dbReference type="NCBI Taxonomy" id="2498619"/>
    <lineage>
        <taxon>Eukaryota</taxon>
        <taxon>Fungi</taxon>
        <taxon>Dikarya</taxon>
        <taxon>Basidiomycota</taxon>
        <taxon>Agaricomycotina</taxon>
        <taxon>Agaricomycetes</taxon>
        <taxon>Polyporales</taxon>
        <taxon>Polyporaceae</taxon>
        <taxon>Lentinus</taxon>
    </lineage>
</organism>
<evidence type="ECO:0000313" key="12">
    <source>
        <dbReference type="EMBL" id="RDX55375.1"/>
    </source>
</evidence>
<dbReference type="PANTHER" id="PTHR24223">
    <property type="entry name" value="ATP-BINDING CASSETTE SUB-FAMILY C"/>
    <property type="match status" value="1"/>
</dbReference>
<dbReference type="SMART" id="SM00382">
    <property type="entry name" value="AAA"/>
    <property type="match status" value="2"/>
</dbReference>
<feature type="transmembrane region" description="Helical" evidence="9">
    <location>
        <begin position="926"/>
        <end position="949"/>
    </location>
</feature>
<dbReference type="STRING" id="139420.A0A371DS80"/>
<comment type="subcellular location">
    <subcellularLocation>
        <location evidence="1">Membrane</location>
        <topology evidence="1">Multi-pass membrane protein</topology>
    </subcellularLocation>
</comment>
<dbReference type="FunFam" id="3.40.50.300:FF:000838">
    <property type="entry name" value="ABC multidrug transporter (Eurofung)"/>
    <property type="match status" value="1"/>
</dbReference>
<feature type="transmembrane region" description="Helical" evidence="9">
    <location>
        <begin position="1060"/>
        <end position="1084"/>
    </location>
</feature>
<keyword evidence="12" id="KW-0378">Hydrolase</keyword>
<evidence type="ECO:0000256" key="9">
    <source>
        <dbReference type="SAM" id="Phobius"/>
    </source>
</evidence>
<evidence type="ECO:0000256" key="2">
    <source>
        <dbReference type="ARBA" id="ARBA00022448"/>
    </source>
</evidence>
<feature type="transmembrane region" description="Helical" evidence="9">
    <location>
        <begin position="117"/>
        <end position="136"/>
    </location>
</feature>
<dbReference type="PANTHER" id="PTHR24223:SF356">
    <property type="entry name" value="ATP-BINDING CASSETTE TRANSPORTER ABC4"/>
    <property type="match status" value="1"/>
</dbReference>
<feature type="transmembrane region" description="Helical" evidence="9">
    <location>
        <begin position="86"/>
        <end position="105"/>
    </location>
</feature>
<keyword evidence="2" id="KW-0813">Transport</keyword>
<dbReference type="GO" id="GO:0016020">
    <property type="term" value="C:membrane"/>
    <property type="evidence" value="ECO:0007669"/>
    <property type="project" value="UniProtKB-SubCell"/>
</dbReference>
<dbReference type="Pfam" id="PF00664">
    <property type="entry name" value="ABC_membrane"/>
    <property type="match status" value="2"/>
</dbReference>
<evidence type="ECO:0000256" key="6">
    <source>
        <dbReference type="ARBA" id="ARBA00022840"/>
    </source>
</evidence>
<evidence type="ECO:0000259" key="11">
    <source>
        <dbReference type="PROSITE" id="PS50929"/>
    </source>
</evidence>
<feature type="domain" description="ABC transporter" evidence="10">
    <location>
        <begin position="1246"/>
        <end position="1483"/>
    </location>
</feature>
<dbReference type="GO" id="GO:0140359">
    <property type="term" value="F:ABC-type transporter activity"/>
    <property type="evidence" value="ECO:0007669"/>
    <property type="project" value="InterPro"/>
</dbReference>
<dbReference type="InterPro" id="IPR003439">
    <property type="entry name" value="ABC_transporter-like_ATP-bd"/>
</dbReference>
<dbReference type="GO" id="GO:0005524">
    <property type="term" value="F:ATP binding"/>
    <property type="evidence" value="ECO:0007669"/>
    <property type="project" value="UniProtKB-KW"/>
</dbReference>
<keyword evidence="8 9" id="KW-0472">Membrane</keyword>
<feature type="transmembrane region" description="Helical" evidence="9">
    <location>
        <begin position="25"/>
        <end position="45"/>
    </location>
</feature>
<dbReference type="PROSITE" id="PS00211">
    <property type="entry name" value="ABC_TRANSPORTER_1"/>
    <property type="match status" value="1"/>
</dbReference>
<feature type="transmembrane region" description="Helical" evidence="9">
    <location>
        <begin position="1154"/>
        <end position="1175"/>
    </location>
</feature>
<dbReference type="EMBL" id="KZ857382">
    <property type="protein sequence ID" value="RDX55375.1"/>
    <property type="molecule type" value="Genomic_DNA"/>
</dbReference>
<evidence type="ECO:0000259" key="10">
    <source>
        <dbReference type="PROSITE" id="PS50893"/>
    </source>
</evidence>
<dbReference type="GO" id="GO:0016887">
    <property type="term" value="F:ATP hydrolysis activity"/>
    <property type="evidence" value="ECO:0007669"/>
    <property type="project" value="InterPro"/>
</dbReference>
<evidence type="ECO:0000256" key="4">
    <source>
        <dbReference type="ARBA" id="ARBA00022737"/>
    </source>
</evidence>
<dbReference type="Proteomes" id="UP000256964">
    <property type="component" value="Unassembled WGS sequence"/>
</dbReference>
<dbReference type="Gene3D" id="1.20.1560.10">
    <property type="entry name" value="ABC transporter type 1, transmembrane domain"/>
    <property type="match status" value="2"/>
</dbReference>
<dbReference type="InterPro" id="IPR027417">
    <property type="entry name" value="P-loop_NTPase"/>
</dbReference>
<feature type="transmembrane region" description="Helical" evidence="9">
    <location>
        <begin position="534"/>
        <end position="556"/>
    </location>
</feature>
<feature type="transmembrane region" description="Helical" evidence="9">
    <location>
        <begin position="143"/>
        <end position="161"/>
    </location>
</feature>
<dbReference type="Gene3D" id="3.40.50.300">
    <property type="entry name" value="P-loop containing nucleotide triphosphate hydrolases"/>
    <property type="match status" value="2"/>
</dbReference>
<feature type="transmembrane region" description="Helical" evidence="9">
    <location>
        <begin position="181"/>
        <end position="201"/>
    </location>
</feature>
<sequence length="1501" mass="166158">MALFETALRLSGGLSIPSWLPKSTVVLPAGAATLSLVVLLTQVAVNLTPPIRAKLAGYEAPQNDASTAEPTAAARRERRALQKFQVPRLLLCVLLLALSVVTAITGKVEGQAHLLNLSLIGVYVYISGISLWSIIFHSPFNAVLQRHVSFVFLVVWIVYAYRDIWPLATYTLVPADASEGWILWAELSALTLAGIVVPLITPRRRNPVGKQESEPNPEQTASLLSLVTYGFVENFIWKASRMTHCPFDMLPPLADYDGTDYLVKRSFRTLDPFVAKQSRGLLFGLLYVFRSEYLLLSISYVIRIAARFSSPLGIYHLLQYLETGGEGATIRPWVWIAWLSLGPFISQVAMNFYMFLAGRAWVQAGAMLTQLVYNHALRIRVKADVDSSRKDSEGPSAGGPSKGSKNLSGKLYNLATSDVENILEGREFLQILFAPIWIAACICFLYFLLGWSAFVGLAIMIALLPVPRYVVAWMHKIQKRKMKMTDARVQEISETVTVIRMIKMFAWEERTAKRIDAARRDELKSIMKSKAAQVVSANVHYLVPKIVMIATFFAYTVLMKNELTASRVYSAITVFSALMENVRACMRLFPSMVQAKVSLDRISGFLQQTELLDEFAPTEPYTQVAAREDVIGIRATTFAWSEQSHEPSARAFRLRIDEVTFEQGNVNLVVGPTGSGKTALLLALLGEMHAIPNGPGSYIGLPRSRGVAYVAQESWVLSDTIKANILFGSPYNETRYQRVIEQCGLEHDLSLFDYGDETEVGERGLTLSGGQKARVSLARAVYSPAETLLIDDVFAALDVHTARWIVEKCLKGELVRGRTVILVTHNVAVVEGVASYVIFLGQDGRITNQGKWSRVAQDDAALRKELEVTQGEFAVEIGGTNKDTEIKKLRNSGQGKLVAPEEIAKGHVSRNTVKAYFSDLNGGHPFLFWGIVIVGILLCDASTIAQPYWLGHWAQQFEGHDRSSVSNFYYLGVYLVFTCLDYVFRWTSFGTYLFGMMRACQKIHQSLIESILHATLRWLDTTPTSRIIARCTQDIQTIDGPLSALLYNLYEMTVSIFMKFVVIVVIAPIFSVVGAISAVLGGWWAQIYLKAQLPVKREMSNTRAPILGHLSTTLTGLVTIRAYGAQERFIQESYLKLDNYTRVTRTFYSLSRWIALRLEVLSAIFSASLATYLVYGPGTKAATIGFALVQVVGFSHIILGWLRLFNEVEIHSNSLERVEQYLHIEHEPAPTPTGIPPAYWPASGSLRVEKLSARYSADGPRVLNDISFEVKSGERVGIVGRTGSGKSSLALSLLRLIHTEGHVYYDGLLTDSINLDALRSKITIIPQMPELLSGTLRQNLDPFSEFEDAVLNDALRASGLFSLQGEEAGGRITLDTQISSGGGNLSVGQRQILALARAIARQSKLLILDEATSAIDYETDTVIQKSLREAVSRDTTVLTIAHRLQTIMDADQILVLDSGHVAEFGPPAELLKNKDSLFSALVNESGDRDVLRAIVERTADA</sequence>
<keyword evidence="6" id="KW-0067">ATP-binding</keyword>
<dbReference type="InterPro" id="IPR011527">
    <property type="entry name" value="ABC1_TM_dom"/>
</dbReference>
<dbReference type="CDD" id="cd03244">
    <property type="entry name" value="ABCC_MRP_domain2"/>
    <property type="match status" value="1"/>
</dbReference>
<evidence type="ECO:0000313" key="13">
    <source>
        <dbReference type="Proteomes" id="UP000256964"/>
    </source>
</evidence>
<dbReference type="InterPro" id="IPR017871">
    <property type="entry name" value="ABC_transporter-like_CS"/>
</dbReference>
<feature type="transmembrane region" description="Helical" evidence="9">
    <location>
        <begin position="969"/>
        <end position="994"/>
    </location>
</feature>
<feature type="transmembrane region" description="Helical" evidence="9">
    <location>
        <begin position="454"/>
        <end position="474"/>
    </location>
</feature>